<feature type="binding site" evidence="8">
    <location>
        <position position="47"/>
    </location>
    <ligand>
        <name>substrate</name>
    </ligand>
</feature>
<evidence type="ECO:0000259" key="11">
    <source>
        <dbReference type="PROSITE" id="PS00906"/>
    </source>
</evidence>
<dbReference type="CDD" id="cd00717">
    <property type="entry name" value="URO-D"/>
    <property type="match status" value="1"/>
</dbReference>
<comment type="subcellular location">
    <subcellularLocation>
        <location evidence="8">Cytoplasm</location>
    </subcellularLocation>
</comment>
<evidence type="ECO:0000256" key="9">
    <source>
        <dbReference type="RuleBase" id="RU000554"/>
    </source>
</evidence>
<name>M8D979_9BACL</name>
<dbReference type="PANTHER" id="PTHR21091:SF169">
    <property type="entry name" value="UROPORPHYRINOGEN DECARBOXYLASE"/>
    <property type="match status" value="1"/>
</dbReference>
<feature type="domain" description="Uroporphyrinogen decarboxylase (URO-D)" evidence="11">
    <location>
        <begin position="23"/>
        <end position="32"/>
    </location>
</feature>
<dbReference type="GO" id="GO:0004853">
    <property type="term" value="F:uroporphyrinogen decarboxylase activity"/>
    <property type="evidence" value="ECO:0007669"/>
    <property type="project" value="UniProtKB-UniRule"/>
</dbReference>
<protein>
    <recommendedName>
        <fullName evidence="3 8">Uroporphyrinogen decarboxylase</fullName>
        <shortName evidence="8">UPD</shortName>
        <shortName evidence="8">URO-D</shortName>
        <ecNumber evidence="3 8">4.1.1.37</ecNumber>
    </recommendedName>
</protein>
<keyword evidence="14" id="KW-1185">Reference proteome</keyword>
<dbReference type="EC" id="4.1.1.37" evidence="3 8"/>
<keyword evidence="4 8" id="KW-0963">Cytoplasm</keyword>
<keyword evidence="6 8" id="KW-0456">Lyase</keyword>
<evidence type="ECO:0000313" key="14">
    <source>
        <dbReference type="Proteomes" id="UP000012081"/>
    </source>
</evidence>
<organism evidence="13 14">
    <name type="scientific">Brevibacillus borstelensis AK1</name>
    <dbReference type="NCBI Taxonomy" id="1300222"/>
    <lineage>
        <taxon>Bacteria</taxon>
        <taxon>Bacillati</taxon>
        <taxon>Bacillota</taxon>
        <taxon>Bacilli</taxon>
        <taxon>Bacillales</taxon>
        <taxon>Paenibacillaceae</taxon>
        <taxon>Brevibacillus</taxon>
    </lineage>
</organism>
<comment type="catalytic activity">
    <reaction evidence="8 9">
        <text>uroporphyrinogen III + 4 H(+) = coproporphyrinogen III + 4 CO2</text>
        <dbReference type="Rhea" id="RHEA:19865"/>
        <dbReference type="ChEBI" id="CHEBI:15378"/>
        <dbReference type="ChEBI" id="CHEBI:16526"/>
        <dbReference type="ChEBI" id="CHEBI:57308"/>
        <dbReference type="ChEBI" id="CHEBI:57309"/>
        <dbReference type="EC" id="4.1.1.37"/>
    </reaction>
</comment>
<evidence type="ECO:0000259" key="12">
    <source>
        <dbReference type="PROSITE" id="PS00907"/>
    </source>
</evidence>
<comment type="caution">
    <text evidence="13">The sequence shown here is derived from an EMBL/GenBank/DDBJ whole genome shotgun (WGS) entry which is preliminary data.</text>
</comment>
<evidence type="ECO:0000256" key="4">
    <source>
        <dbReference type="ARBA" id="ARBA00022490"/>
    </source>
</evidence>
<feature type="binding site" evidence="8">
    <location>
        <position position="207"/>
    </location>
    <ligand>
        <name>substrate</name>
    </ligand>
</feature>
<feature type="binding site" evidence="8">
    <location>
        <position position="152"/>
    </location>
    <ligand>
        <name>substrate</name>
    </ligand>
</feature>
<proteinExistence type="inferred from homology"/>
<dbReference type="UniPathway" id="UPA00251">
    <property type="reaction ID" value="UER00321"/>
</dbReference>
<dbReference type="GO" id="GO:0006782">
    <property type="term" value="P:protoporphyrinogen IX biosynthetic process"/>
    <property type="evidence" value="ECO:0007669"/>
    <property type="project" value="UniProtKB-UniRule"/>
</dbReference>
<comment type="similarity">
    <text evidence="2 8 10">Belongs to the uroporphyrinogen decarboxylase family.</text>
</comment>
<dbReference type="STRING" id="1300222.I532_08567"/>
<evidence type="ECO:0000256" key="3">
    <source>
        <dbReference type="ARBA" id="ARBA00012288"/>
    </source>
</evidence>
<evidence type="ECO:0000256" key="5">
    <source>
        <dbReference type="ARBA" id="ARBA00022793"/>
    </source>
</evidence>
<comment type="pathway">
    <text evidence="1 8 9">Porphyrin-containing compound metabolism; protoporphyrin-IX biosynthesis; coproporphyrinogen-III from 5-aminolevulinate: step 4/4.</text>
</comment>
<dbReference type="PROSITE" id="PS00906">
    <property type="entry name" value="UROD_1"/>
    <property type="match status" value="1"/>
</dbReference>
<evidence type="ECO:0000256" key="8">
    <source>
        <dbReference type="HAMAP-Rule" id="MF_00218"/>
    </source>
</evidence>
<keyword evidence="7 8" id="KW-0627">Porphyrin biosynthesis</keyword>
<comment type="function">
    <text evidence="8">Catalyzes the decarboxylation of four acetate groups of uroporphyrinogen-III to yield coproporphyrinogen-III.</text>
</comment>
<evidence type="ECO:0000256" key="2">
    <source>
        <dbReference type="ARBA" id="ARBA00009935"/>
    </source>
</evidence>
<dbReference type="AlphaFoldDB" id="M8D979"/>
<dbReference type="Gene3D" id="3.20.20.210">
    <property type="match status" value="1"/>
</dbReference>
<dbReference type="Proteomes" id="UP000012081">
    <property type="component" value="Unassembled WGS sequence"/>
</dbReference>
<feature type="binding site" evidence="8">
    <location>
        <position position="77"/>
    </location>
    <ligand>
        <name>substrate</name>
    </ligand>
</feature>
<feature type="domain" description="Uroporphyrinogen decarboxylase (URO-D)" evidence="12">
    <location>
        <begin position="140"/>
        <end position="156"/>
    </location>
</feature>
<reference evidence="13 14" key="1">
    <citation type="submission" date="2013-03" db="EMBL/GenBank/DDBJ databases">
        <title>Assembly of a new bacterial strain Brevibacillus borstelensis AK1.</title>
        <authorList>
            <person name="Rajan I."/>
            <person name="PoliReddy D."/>
            <person name="Sugumar T."/>
            <person name="Rathinam K."/>
            <person name="Alqarawi S."/>
            <person name="Khalil A.B."/>
            <person name="Sivakumar N."/>
        </authorList>
    </citation>
    <scope>NUCLEOTIDE SEQUENCE [LARGE SCALE GENOMIC DNA]</scope>
    <source>
        <strain evidence="13 14">AK1</strain>
    </source>
</reference>
<dbReference type="EMBL" id="APBN01000003">
    <property type="protein sequence ID" value="EMT52819.1"/>
    <property type="molecule type" value="Genomic_DNA"/>
</dbReference>
<dbReference type="RefSeq" id="WP_003387640.1">
    <property type="nucleotide sequence ID" value="NZ_APBN01000003.1"/>
</dbReference>
<evidence type="ECO:0000256" key="10">
    <source>
        <dbReference type="RuleBase" id="RU004169"/>
    </source>
</evidence>
<feature type="site" description="Transition state stabilizer" evidence="8">
    <location>
        <position position="77"/>
    </location>
</feature>
<evidence type="ECO:0000256" key="1">
    <source>
        <dbReference type="ARBA" id="ARBA00004804"/>
    </source>
</evidence>
<dbReference type="InterPro" id="IPR038071">
    <property type="entry name" value="UROD/MetE-like_sf"/>
</dbReference>
<sequence length="345" mass="38624">MTAKPFNDTFLKACRQEPTDHVPVWYMRQAGRYQPEYRAIRAKHTFFEMNYIPEVCAEVTRLPVEQLGVDAAILFADIMTPLKPIGVDVNIESGIGPVIANPIGSLEDVHRLGELDPDTHVPYIMEAIKILRQQLPVPLIGFAGAPFTLASYMIEGGPSKHYHKTKSFMYTQPAAWEKLMEKLGTLTITYLKAQIAAGAQAVQVFDSWVGALNDEDYRTFIAPVMNRILLSLRETGVPTIYFGVGCGHLLEEWNKLPVDVVGLDWRTSITKARELGVTKTLQGNLDPTLLLAPWEKLEAKAKEILDEGTQQPGYIFNLGHGVFPDAKVETLQKLTSFIHSYRRNA</sequence>
<accession>M8D979</accession>
<dbReference type="Pfam" id="PF01208">
    <property type="entry name" value="URO-D"/>
    <property type="match status" value="1"/>
</dbReference>
<dbReference type="InterPro" id="IPR000257">
    <property type="entry name" value="Uroporphyrinogen_deCOase"/>
</dbReference>
<dbReference type="PROSITE" id="PS00907">
    <property type="entry name" value="UROD_2"/>
    <property type="match status" value="1"/>
</dbReference>
<dbReference type="GO" id="GO:0005829">
    <property type="term" value="C:cytosol"/>
    <property type="evidence" value="ECO:0007669"/>
    <property type="project" value="TreeGrafter"/>
</dbReference>
<dbReference type="OrthoDB" id="9806656at2"/>
<feature type="binding site" evidence="8">
    <location>
        <position position="320"/>
    </location>
    <ligand>
        <name>substrate</name>
    </ligand>
</feature>
<dbReference type="SUPFAM" id="SSF51726">
    <property type="entry name" value="UROD/MetE-like"/>
    <property type="match status" value="1"/>
</dbReference>
<dbReference type="HAMAP" id="MF_00218">
    <property type="entry name" value="URO_D"/>
    <property type="match status" value="1"/>
</dbReference>
<evidence type="ECO:0000256" key="6">
    <source>
        <dbReference type="ARBA" id="ARBA00023239"/>
    </source>
</evidence>
<dbReference type="NCBIfam" id="TIGR01464">
    <property type="entry name" value="hemE"/>
    <property type="match status" value="1"/>
</dbReference>
<comment type="subunit">
    <text evidence="8">Homodimer.</text>
</comment>
<dbReference type="InterPro" id="IPR006361">
    <property type="entry name" value="Uroporphyrinogen_deCO2ase_HemE"/>
</dbReference>
<evidence type="ECO:0000313" key="13">
    <source>
        <dbReference type="EMBL" id="EMT52819.1"/>
    </source>
</evidence>
<feature type="binding site" evidence="8">
    <location>
        <begin position="28"/>
        <end position="32"/>
    </location>
    <ligand>
        <name>substrate</name>
    </ligand>
</feature>
<dbReference type="PATRIC" id="fig|1300222.3.peg.1762"/>
<dbReference type="FunFam" id="3.20.20.210:FF:000005">
    <property type="entry name" value="Uroporphyrinogen decarboxylase"/>
    <property type="match status" value="1"/>
</dbReference>
<evidence type="ECO:0000256" key="7">
    <source>
        <dbReference type="ARBA" id="ARBA00023244"/>
    </source>
</evidence>
<gene>
    <name evidence="8 13" type="primary">hemE</name>
    <name evidence="13" type="ORF">I532_08567</name>
</gene>
<keyword evidence="5 8" id="KW-0210">Decarboxylase</keyword>
<dbReference type="PANTHER" id="PTHR21091">
    <property type="entry name" value="METHYLTETRAHYDROFOLATE:HOMOCYSTEINE METHYLTRANSFERASE RELATED"/>
    <property type="match status" value="1"/>
</dbReference>